<accession>A0ABV9SKV7</accession>
<feature type="compositionally biased region" description="Polar residues" evidence="1">
    <location>
        <begin position="47"/>
        <end position="59"/>
    </location>
</feature>
<keyword evidence="2" id="KW-0732">Signal</keyword>
<evidence type="ECO:0000256" key="1">
    <source>
        <dbReference type="SAM" id="MobiDB-lite"/>
    </source>
</evidence>
<keyword evidence="4" id="KW-1185">Reference proteome</keyword>
<organism evidence="3 4">
    <name type="scientific">Streptomonospora arabica</name>
    <dbReference type="NCBI Taxonomy" id="412417"/>
    <lineage>
        <taxon>Bacteria</taxon>
        <taxon>Bacillati</taxon>
        <taxon>Actinomycetota</taxon>
        <taxon>Actinomycetes</taxon>
        <taxon>Streptosporangiales</taxon>
        <taxon>Nocardiopsidaceae</taxon>
        <taxon>Streptomonospora</taxon>
    </lineage>
</organism>
<dbReference type="RefSeq" id="WP_344143325.1">
    <property type="nucleotide sequence ID" value="NZ_BAAAQI010000007.1"/>
</dbReference>
<name>A0ABV9SKV7_9ACTN</name>
<evidence type="ECO:0008006" key="5">
    <source>
        <dbReference type="Google" id="ProtNLM"/>
    </source>
</evidence>
<gene>
    <name evidence="3" type="ORF">ACFPCZ_09090</name>
</gene>
<protein>
    <recommendedName>
        <fullName evidence="5">DUF4352 domain-containing protein</fullName>
    </recommendedName>
</protein>
<feature type="chain" id="PRO_5047185669" description="DUF4352 domain-containing protein" evidence="2">
    <location>
        <begin position="32"/>
        <end position="192"/>
    </location>
</feature>
<dbReference type="EMBL" id="JBHSIY010000006">
    <property type="protein sequence ID" value="MFC4866785.1"/>
    <property type="molecule type" value="Genomic_DNA"/>
</dbReference>
<reference evidence="4" key="1">
    <citation type="journal article" date="2019" name="Int. J. Syst. Evol. Microbiol.">
        <title>The Global Catalogue of Microorganisms (GCM) 10K type strain sequencing project: providing services to taxonomists for standard genome sequencing and annotation.</title>
        <authorList>
            <consortium name="The Broad Institute Genomics Platform"/>
            <consortium name="The Broad Institute Genome Sequencing Center for Infectious Disease"/>
            <person name="Wu L."/>
            <person name="Ma J."/>
        </authorList>
    </citation>
    <scope>NUCLEOTIDE SEQUENCE [LARGE SCALE GENOMIC DNA]</scope>
    <source>
        <strain evidence="4">CGMCC 4.7304</strain>
    </source>
</reference>
<feature type="region of interest" description="Disordered" evidence="1">
    <location>
        <begin position="31"/>
        <end position="64"/>
    </location>
</feature>
<comment type="caution">
    <text evidence="3">The sequence shown here is derived from an EMBL/GenBank/DDBJ whole genome shotgun (WGS) entry which is preliminary data.</text>
</comment>
<evidence type="ECO:0000313" key="3">
    <source>
        <dbReference type="EMBL" id="MFC4866785.1"/>
    </source>
</evidence>
<sequence length="192" mass="20689">MPMRVARASGVPLVVVCSMGTLLMVAPAGLASTSPQETQPPQSTPSAGSTPSLGSSQTNDEIDDLPDATADIIGLDGSKSSGFVSLTVRITNKGTSKDIHYAQFENPTYLYREAVFSGISLIDDEKDNRHHPVMDEHDYCLCSGYAPRLPFSAFVRPGESVDYWAMYHVPKELNTVDVKIPGFDPIEDVPVG</sequence>
<feature type="signal peptide" evidence="2">
    <location>
        <begin position="1"/>
        <end position="31"/>
    </location>
</feature>
<proteinExistence type="predicted"/>
<evidence type="ECO:0000313" key="4">
    <source>
        <dbReference type="Proteomes" id="UP001595858"/>
    </source>
</evidence>
<feature type="compositionally biased region" description="Low complexity" evidence="1">
    <location>
        <begin position="32"/>
        <end position="46"/>
    </location>
</feature>
<dbReference type="Proteomes" id="UP001595858">
    <property type="component" value="Unassembled WGS sequence"/>
</dbReference>
<evidence type="ECO:0000256" key="2">
    <source>
        <dbReference type="SAM" id="SignalP"/>
    </source>
</evidence>